<name>A0A414SSW3_9FIRM</name>
<protein>
    <submittedName>
        <fullName evidence="1">Glycosyltransferase family 1 protein</fullName>
    </submittedName>
</protein>
<dbReference type="RefSeq" id="WP_006855744.1">
    <property type="nucleotide sequence ID" value="NZ_CP097279.1"/>
</dbReference>
<reference evidence="1 2" key="1">
    <citation type="submission" date="2018-08" db="EMBL/GenBank/DDBJ databases">
        <title>A genome reference for cultivated species of the human gut microbiota.</title>
        <authorList>
            <person name="Zou Y."/>
            <person name="Xue W."/>
            <person name="Luo G."/>
        </authorList>
    </citation>
    <scope>NUCLEOTIDE SEQUENCE [LARGE SCALE GENOMIC DNA]</scope>
    <source>
        <strain evidence="1 2">AM22-21LB</strain>
    </source>
</reference>
<dbReference type="EMBL" id="QRID01000032">
    <property type="protein sequence ID" value="RHG24530.1"/>
    <property type="molecule type" value="Genomic_DNA"/>
</dbReference>
<sequence>MVSFTPVQWLQTIISNCMQMISIENDRKLSAINPKDLKKIYESYSEEEKNKIHQLIRYQFNVKDSVLILSYIIKVIQLDEFQMDAARQICREEYDWVTQIMLEIQVDKIPYELKCKIHRNNIASIFKALQEEYTYIPVCNRNHNRIMIITEQLTENLNHAPTRMTFEIANTLQKKFGFDVEIITCASNEKLPFYIWIGAVFYNSGEYGYVEKIYKDSVLSIYQYPLRDCNIKDYRQMLSKIYEFNPLFVFEMGVCNPIADLPHIFTTTVNLNMVTEAPVSEADIFVRHTRLEESIENLYEKNLNPYQKQIFMNNRFPALFDTDGVEYTRQELNLPEDKFLIAIIGNRLDQEITDSFEQFMKKILQKSEKVDFVIIGETKDLQKRLVNNMFEKRIHYLGYCPNLKGTVGALDLYLNPERLGGGWSSMIALYAGIPVVTLPTGDVAYNVSGEFVVSNYEEMYETICRYMRDSEFYKAQQQEAIQYAKAHGENKVIDFCDEMLKGIKEILLND</sequence>
<dbReference type="Pfam" id="PF13692">
    <property type="entry name" value="Glyco_trans_1_4"/>
    <property type="match status" value="1"/>
</dbReference>
<dbReference type="AlphaFoldDB" id="A0A414SSW3"/>
<proteinExistence type="predicted"/>
<keyword evidence="1" id="KW-0808">Transferase</keyword>
<evidence type="ECO:0000313" key="2">
    <source>
        <dbReference type="Proteomes" id="UP000284051"/>
    </source>
</evidence>
<organism evidence="1 2">
    <name type="scientific">Roseburia intestinalis</name>
    <dbReference type="NCBI Taxonomy" id="166486"/>
    <lineage>
        <taxon>Bacteria</taxon>
        <taxon>Bacillati</taxon>
        <taxon>Bacillota</taxon>
        <taxon>Clostridia</taxon>
        <taxon>Lachnospirales</taxon>
        <taxon>Lachnospiraceae</taxon>
        <taxon>Roseburia</taxon>
    </lineage>
</organism>
<dbReference type="SUPFAM" id="SSF53756">
    <property type="entry name" value="UDP-Glycosyltransferase/glycogen phosphorylase"/>
    <property type="match status" value="1"/>
</dbReference>
<dbReference type="GO" id="GO:0016740">
    <property type="term" value="F:transferase activity"/>
    <property type="evidence" value="ECO:0007669"/>
    <property type="project" value="UniProtKB-KW"/>
</dbReference>
<accession>A0A414SSW3</accession>
<comment type="caution">
    <text evidence="1">The sequence shown here is derived from an EMBL/GenBank/DDBJ whole genome shotgun (WGS) entry which is preliminary data.</text>
</comment>
<evidence type="ECO:0000313" key="1">
    <source>
        <dbReference type="EMBL" id="RHG24530.1"/>
    </source>
</evidence>
<gene>
    <name evidence="1" type="ORF">DW264_18225</name>
</gene>
<dbReference type="GeneID" id="61434906"/>
<dbReference type="Gene3D" id="3.40.50.2000">
    <property type="entry name" value="Glycogen Phosphorylase B"/>
    <property type="match status" value="1"/>
</dbReference>
<dbReference type="Proteomes" id="UP000284051">
    <property type="component" value="Unassembled WGS sequence"/>
</dbReference>